<dbReference type="Proteomes" id="UP001153365">
    <property type="component" value="Unassembled WGS sequence"/>
</dbReference>
<dbReference type="GO" id="GO:0003723">
    <property type="term" value="F:RNA binding"/>
    <property type="evidence" value="ECO:0007669"/>
    <property type="project" value="UniProtKB-UniRule"/>
</dbReference>
<dbReference type="InterPro" id="IPR012677">
    <property type="entry name" value="Nucleotide-bd_a/b_plait_sf"/>
</dbReference>
<dbReference type="Gene3D" id="3.30.70.330">
    <property type="match status" value="2"/>
</dbReference>
<evidence type="ECO:0000256" key="3">
    <source>
        <dbReference type="ARBA" id="ARBA00022664"/>
    </source>
</evidence>
<evidence type="ECO:0000256" key="10">
    <source>
        <dbReference type="PROSITE-ProRule" id="PRU00176"/>
    </source>
</evidence>
<dbReference type="GO" id="GO:0008380">
    <property type="term" value="P:RNA splicing"/>
    <property type="evidence" value="ECO:0007669"/>
    <property type="project" value="UniProtKB-KW"/>
</dbReference>
<accession>A0AAV0ARI8</accession>
<keyword evidence="8" id="KW-0539">Nucleus</keyword>
<dbReference type="InterPro" id="IPR035979">
    <property type="entry name" value="RBD_domain_sf"/>
</dbReference>
<dbReference type="GO" id="GO:0006397">
    <property type="term" value="P:mRNA processing"/>
    <property type="evidence" value="ECO:0007669"/>
    <property type="project" value="UniProtKB-KW"/>
</dbReference>
<dbReference type="CDD" id="cd12247">
    <property type="entry name" value="RRM2_U1A_like"/>
    <property type="match status" value="1"/>
</dbReference>
<evidence type="ECO:0000256" key="7">
    <source>
        <dbReference type="ARBA" id="ARBA00023187"/>
    </source>
</evidence>
<dbReference type="AlphaFoldDB" id="A0AAV0ARI8"/>
<feature type="compositionally biased region" description="Polar residues" evidence="11">
    <location>
        <begin position="129"/>
        <end position="144"/>
    </location>
</feature>
<evidence type="ECO:0000313" key="13">
    <source>
        <dbReference type="EMBL" id="CAH7671020.1"/>
    </source>
</evidence>
<keyword evidence="6 10" id="KW-0694">RNA-binding</keyword>
<evidence type="ECO:0000313" key="14">
    <source>
        <dbReference type="Proteomes" id="UP001153365"/>
    </source>
</evidence>
<dbReference type="FunFam" id="3.30.70.330:FF:000029">
    <property type="entry name" value="U2 small nuclear ribonucleoprotein B"/>
    <property type="match status" value="1"/>
</dbReference>
<evidence type="ECO:0000256" key="1">
    <source>
        <dbReference type="ARBA" id="ARBA00004123"/>
    </source>
</evidence>
<dbReference type="GO" id="GO:0030532">
    <property type="term" value="C:small nuclear ribonucleoprotein complex"/>
    <property type="evidence" value="ECO:0007669"/>
    <property type="project" value="UniProtKB-ARBA"/>
</dbReference>
<evidence type="ECO:0000256" key="11">
    <source>
        <dbReference type="SAM" id="MobiDB-lite"/>
    </source>
</evidence>
<evidence type="ECO:0000256" key="5">
    <source>
        <dbReference type="ARBA" id="ARBA00022737"/>
    </source>
</evidence>
<dbReference type="CDD" id="cd12246">
    <property type="entry name" value="RRM1_U1A_like"/>
    <property type="match status" value="1"/>
</dbReference>
<organism evidence="13 14">
    <name type="scientific">Phakopsora pachyrhizi</name>
    <name type="common">Asian soybean rust disease fungus</name>
    <dbReference type="NCBI Taxonomy" id="170000"/>
    <lineage>
        <taxon>Eukaryota</taxon>
        <taxon>Fungi</taxon>
        <taxon>Dikarya</taxon>
        <taxon>Basidiomycota</taxon>
        <taxon>Pucciniomycotina</taxon>
        <taxon>Pucciniomycetes</taxon>
        <taxon>Pucciniales</taxon>
        <taxon>Phakopsoraceae</taxon>
        <taxon>Phakopsora</taxon>
    </lineage>
</organism>
<evidence type="ECO:0000256" key="9">
    <source>
        <dbReference type="ARBA" id="ARBA00023274"/>
    </source>
</evidence>
<evidence type="ECO:0000256" key="4">
    <source>
        <dbReference type="ARBA" id="ARBA00022728"/>
    </source>
</evidence>
<protein>
    <recommendedName>
        <fullName evidence="12">RRM domain-containing protein</fullName>
    </recommendedName>
</protein>
<keyword evidence="3" id="KW-0507">mRNA processing</keyword>
<evidence type="ECO:0000256" key="2">
    <source>
        <dbReference type="ARBA" id="ARBA00007243"/>
    </source>
</evidence>
<sequence length="319" mass="34923">MNSTRSINKPSNQPNATLYVQNLDDKIKKSDLQRLLYQLFLSYGKVIDVVVKKSKMRGQAFIVFSDLQGSTQAMRYLDGTSFLGKNLKITYGLTRSYATIRQLAGDEILYQVRLGLKDPQTLKDIDPKYSSNKLTVSGAQASNIQKRKAEESSNLTGKRARGDEEGGDDHSSHESSDNDDEDQENSNDRDLNKKAKSNRQNEDEDVEEAMEEDSDDENQVDSAAAAAVKAAGSAPVLSGEDPNAVLFLEGLPAEITDDMIAVLFQQYPGFLSVRLVPGRTGIGFVQFDNSTQSSMAKTALDGFILAPGIIMKVGFASKS</sequence>
<keyword evidence="9" id="KW-0687">Ribonucleoprotein</keyword>
<dbReference type="InterPro" id="IPR000504">
    <property type="entry name" value="RRM_dom"/>
</dbReference>
<dbReference type="EMBL" id="CALTRL010001116">
    <property type="protein sequence ID" value="CAH7671020.1"/>
    <property type="molecule type" value="Genomic_DNA"/>
</dbReference>
<dbReference type="Pfam" id="PF00076">
    <property type="entry name" value="RRM_1"/>
    <property type="match status" value="2"/>
</dbReference>
<reference evidence="13" key="1">
    <citation type="submission" date="2022-06" db="EMBL/GenBank/DDBJ databases">
        <authorList>
            <consortium name="SYNGENTA / RWTH Aachen University"/>
        </authorList>
    </citation>
    <scope>NUCLEOTIDE SEQUENCE</scope>
</reference>
<comment type="similarity">
    <text evidence="2">Belongs to the RRM U1 A/B'' family.</text>
</comment>
<proteinExistence type="inferred from homology"/>
<gene>
    <name evidence="13" type="ORF">PPACK8108_LOCUS5770</name>
</gene>
<feature type="compositionally biased region" description="Acidic residues" evidence="11">
    <location>
        <begin position="202"/>
        <end position="219"/>
    </location>
</feature>
<evidence type="ECO:0000256" key="6">
    <source>
        <dbReference type="ARBA" id="ARBA00022884"/>
    </source>
</evidence>
<evidence type="ECO:0000256" key="8">
    <source>
        <dbReference type="ARBA" id="ARBA00023242"/>
    </source>
</evidence>
<evidence type="ECO:0000259" key="12">
    <source>
        <dbReference type="PROSITE" id="PS50102"/>
    </source>
</evidence>
<dbReference type="PANTHER" id="PTHR10501">
    <property type="entry name" value="U1 SMALL NUCLEAR RIBONUCLEOPROTEIN A/U2 SMALL NUCLEAR RIBONUCLEOPROTEIN B"/>
    <property type="match status" value="1"/>
</dbReference>
<keyword evidence="14" id="KW-1185">Reference proteome</keyword>
<feature type="region of interest" description="Disordered" evidence="11">
    <location>
        <begin position="121"/>
        <end position="226"/>
    </location>
</feature>
<comment type="caution">
    <text evidence="13">The sequence shown here is derived from an EMBL/GenBank/DDBJ whole genome shotgun (WGS) entry which is preliminary data.</text>
</comment>
<feature type="domain" description="RRM" evidence="12">
    <location>
        <begin position="16"/>
        <end position="94"/>
    </location>
</feature>
<feature type="domain" description="RRM" evidence="12">
    <location>
        <begin position="244"/>
        <end position="318"/>
    </location>
</feature>
<keyword evidence="7" id="KW-0508">mRNA splicing</keyword>
<name>A0AAV0ARI8_PHAPC</name>
<dbReference type="GO" id="GO:0005681">
    <property type="term" value="C:spliceosomal complex"/>
    <property type="evidence" value="ECO:0007669"/>
    <property type="project" value="UniProtKB-KW"/>
</dbReference>
<dbReference type="FunFam" id="3.30.70.330:FF:000039">
    <property type="entry name" value="U1 small nuclear ribonucleoprotein A"/>
    <property type="match status" value="1"/>
</dbReference>
<dbReference type="PROSITE" id="PS50102">
    <property type="entry name" value="RRM"/>
    <property type="match status" value="2"/>
</dbReference>
<dbReference type="SMART" id="SM00360">
    <property type="entry name" value="RRM"/>
    <property type="match status" value="2"/>
</dbReference>
<feature type="compositionally biased region" description="Basic and acidic residues" evidence="11">
    <location>
        <begin position="160"/>
        <end position="176"/>
    </location>
</feature>
<dbReference type="SUPFAM" id="SSF54928">
    <property type="entry name" value="RNA-binding domain, RBD"/>
    <property type="match status" value="1"/>
</dbReference>
<comment type="subcellular location">
    <subcellularLocation>
        <location evidence="1">Nucleus</location>
    </subcellularLocation>
</comment>
<keyword evidence="4" id="KW-0747">Spliceosome</keyword>
<keyword evidence="5" id="KW-0677">Repeat</keyword>